<dbReference type="RefSeq" id="WP_004820781.1">
    <property type="nucleotide sequence ID" value="NZ_KB849456.1"/>
</dbReference>
<dbReference type="NCBIfam" id="TIGR01783">
    <property type="entry name" value="TonB-siderophor"/>
    <property type="match status" value="1"/>
</dbReference>
<evidence type="ECO:0000256" key="11">
    <source>
        <dbReference type="RuleBase" id="RU003357"/>
    </source>
</evidence>
<sequence>MKEHQSKYALAIAIRTAIWGGSICLIHGSVFAAPNPSDGQEQNSTQLPTITVSANNTNSLTTEGSGLYTAKATTASTGLALSLKETPQSVSVMTQQRMQDQNLTQLTDVANQVAGLTVSQSGNVGSDTSPIYSRGKSVDSYLLDGVKLLSTYSSIFQSQDTALFDRIEVVRGATGLMTGAGSASASINMVRKKPLQDFKASISTDLSSWDSYRFDGDISTPLNQSGTLRGRAVVAYQNSDSYIDRFNEERKVAYAVVDTDLSDKTQASLGLSYQQIYITGQARGGLPAFYSDGTRTNWSRSDSAAPSWSYSDRTTTSLFADVNHQFNDNWKLKASLARIITDSDELVGYASGGTPNKETGSGVSIYSTHWAYKPIQDLFNVSLNGSFDLFNQTHDVIFGSTLTRSENSQPYFTNWWIEGWSGNIDNIYKWDGNTPARPNNPAVGWTKENNTSSSFYTAARFKLSDDLALLLGSRLENWKLKKEDNDYKENKITITNRKEENKLIPYIGVVYDLTPNWSAYASYTNIFSPQDLKTRAGDYIDPLEGNSTELGIKGAFFDNQLNLSAAIYENKEDNFAVAIPEQPDGSHLAPDGSQAYIAESGTKSRGIELEATGKLTDAWQISSSFARNLSRDRNGKLLNSNIPSNTAKLYTTYKLPYLNEALTVGGGIRWQSEIQSADHKFTQSEYSVVDLMARYKINNKLTANLNINNLFDKKYYLTTGNSYYGAPINFRVGLKYDW</sequence>
<dbReference type="InterPro" id="IPR039426">
    <property type="entry name" value="TonB-dep_rcpt-like"/>
</dbReference>
<dbReference type="InterPro" id="IPR036942">
    <property type="entry name" value="Beta-barrel_TonB_sf"/>
</dbReference>
<evidence type="ECO:0000313" key="14">
    <source>
        <dbReference type="EMBL" id="ENV16910.1"/>
    </source>
</evidence>
<dbReference type="HOGENOM" id="CLU_008287_9_3_6"/>
<comment type="subcellular location">
    <subcellularLocation>
        <location evidence="1 10">Cell outer membrane</location>
        <topology evidence="1 10">Multi-pass membrane protein</topology>
    </subcellularLocation>
</comment>
<keyword evidence="15" id="KW-1185">Reference proteome</keyword>
<keyword evidence="5 10" id="KW-0812">Transmembrane</keyword>
<evidence type="ECO:0008006" key="16">
    <source>
        <dbReference type="Google" id="ProtNLM"/>
    </source>
</evidence>
<evidence type="ECO:0000256" key="3">
    <source>
        <dbReference type="ARBA" id="ARBA00022448"/>
    </source>
</evidence>
<dbReference type="InterPro" id="IPR037066">
    <property type="entry name" value="Plug_dom_sf"/>
</dbReference>
<evidence type="ECO:0000256" key="1">
    <source>
        <dbReference type="ARBA" id="ARBA00004571"/>
    </source>
</evidence>
<evidence type="ECO:0000256" key="8">
    <source>
        <dbReference type="ARBA" id="ARBA00023170"/>
    </source>
</evidence>
<evidence type="ECO:0000256" key="9">
    <source>
        <dbReference type="ARBA" id="ARBA00023237"/>
    </source>
</evidence>
<dbReference type="Proteomes" id="UP000013148">
    <property type="component" value="Unassembled WGS sequence"/>
</dbReference>
<comment type="caution">
    <text evidence="14">The sequence shown here is derived from an EMBL/GenBank/DDBJ whole genome shotgun (WGS) entry which is preliminary data.</text>
</comment>
<keyword evidence="4 10" id="KW-1134">Transmembrane beta strand</keyword>
<proteinExistence type="inferred from homology"/>
<dbReference type="InterPro" id="IPR000531">
    <property type="entry name" value="Beta-barrel_TonB"/>
</dbReference>
<evidence type="ECO:0000256" key="2">
    <source>
        <dbReference type="ARBA" id="ARBA00009810"/>
    </source>
</evidence>
<keyword evidence="6 11" id="KW-0798">TonB box</keyword>
<gene>
    <name evidence="14" type="ORF">F964_02659</name>
</gene>
<protein>
    <recommendedName>
        <fullName evidence="16">TonB-dependent siderophore receptor</fullName>
    </recommendedName>
</protein>
<keyword evidence="3 10" id="KW-0813">Transport</keyword>
<evidence type="ECO:0000256" key="10">
    <source>
        <dbReference type="PROSITE-ProRule" id="PRU01360"/>
    </source>
</evidence>
<keyword evidence="8" id="KW-0675">Receptor</keyword>
<dbReference type="InterPro" id="IPR010105">
    <property type="entry name" value="TonB_sidphr_rcpt"/>
</dbReference>
<evidence type="ECO:0000256" key="7">
    <source>
        <dbReference type="ARBA" id="ARBA00023136"/>
    </source>
</evidence>
<evidence type="ECO:0000259" key="12">
    <source>
        <dbReference type="Pfam" id="PF00593"/>
    </source>
</evidence>
<evidence type="ECO:0000256" key="4">
    <source>
        <dbReference type="ARBA" id="ARBA00022452"/>
    </source>
</evidence>
<dbReference type="PANTHER" id="PTHR32552:SF74">
    <property type="entry name" value="HYDROXAMATE SIDEROPHORE RECEPTOR FHUE"/>
    <property type="match status" value="1"/>
</dbReference>
<dbReference type="PANTHER" id="PTHR32552">
    <property type="entry name" value="FERRICHROME IRON RECEPTOR-RELATED"/>
    <property type="match status" value="1"/>
</dbReference>
<accession>N8YC60</accession>
<dbReference type="InterPro" id="IPR012910">
    <property type="entry name" value="Plug_dom"/>
</dbReference>
<keyword evidence="9 10" id="KW-0998">Cell outer membrane</keyword>
<feature type="domain" description="TonB-dependent receptor-like beta-barrel" evidence="12">
    <location>
        <begin position="261"/>
        <end position="710"/>
    </location>
</feature>
<feature type="domain" description="TonB-dependent receptor plug" evidence="13">
    <location>
        <begin position="83"/>
        <end position="184"/>
    </location>
</feature>
<evidence type="ECO:0000256" key="6">
    <source>
        <dbReference type="ARBA" id="ARBA00023077"/>
    </source>
</evidence>
<dbReference type="Pfam" id="PF00593">
    <property type="entry name" value="TonB_dep_Rec_b-barrel"/>
    <property type="match status" value="1"/>
</dbReference>
<dbReference type="AlphaFoldDB" id="N8YC60"/>
<dbReference type="Gene3D" id="2.40.170.20">
    <property type="entry name" value="TonB-dependent receptor, beta-barrel domain"/>
    <property type="match status" value="1"/>
</dbReference>
<dbReference type="EMBL" id="APPJ01000011">
    <property type="protein sequence ID" value="ENV16910.1"/>
    <property type="molecule type" value="Genomic_DNA"/>
</dbReference>
<dbReference type="GO" id="GO:0009279">
    <property type="term" value="C:cell outer membrane"/>
    <property type="evidence" value="ECO:0007669"/>
    <property type="project" value="UniProtKB-SubCell"/>
</dbReference>
<dbReference type="PATRIC" id="fig|1217656.3.peg.2603"/>
<dbReference type="Gene3D" id="2.170.130.10">
    <property type="entry name" value="TonB-dependent receptor, plug domain"/>
    <property type="match status" value="1"/>
</dbReference>
<dbReference type="Pfam" id="PF07715">
    <property type="entry name" value="Plug"/>
    <property type="match status" value="1"/>
</dbReference>
<keyword evidence="7 10" id="KW-0472">Membrane</keyword>
<evidence type="ECO:0000313" key="15">
    <source>
        <dbReference type="Proteomes" id="UP000013148"/>
    </source>
</evidence>
<reference evidence="14 15" key="1">
    <citation type="submission" date="2013-02" db="EMBL/GenBank/DDBJ databases">
        <title>The Genome Sequence of Acinetobacter guillouiae NIPH 991.</title>
        <authorList>
            <consortium name="The Broad Institute Genome Sequencing Platform"/>
            <consortium name="The Broad Institute Genome Sequencing Center for Infectious Disease"/>
            <person name="Cerqueira G."/>
            <person name="Feldgarden M."/>
            <person name="Courvalin P."/>
            <person name="Perichon B."/>
            <person name="Grillot-Courvalin C."/>
            <person name="Clermont D."/>
            <person name="Rocha E."/>
            <person name="Yoon E.-J."/>
            <person name="Nemec A."/>
            <person name="Walker B."/>
            <person name="Young S.K."/>
            <person name="Zeng Q."/>
            <person name="Gargeya S."/>
            <person name="Fitzgerald M."/>
            <person name="Haas B."/>
            <person name="Abouelleil A."/>
            <person name="Alvarado L."/>
            <person name="Arachchi H.M."/>
            <person name="Berlin A.M."/>
            <person name="Chapman S.B."/>
            <person name="Dewar J."/>
            <person name="Goldberg J."/>
            <person name="Griggs A."/>
            <person name="Gujja S."/>
            <person name="Hansen M."/>
            <person name="Howarth C."/>
            <person name="Imamovic A."/>
            <person name="Larimer J."/>
            <person name="McCowan C."/>
            <person name="Murphy C."/>
            <person name="Neiman D."/>
            <person name="Pearson M."/>
            <person name="Priest M."/>
            <person name="Roberts A."/>
            <person name="Saif S."/>
            <person name="Shea T."/>
            <person name="Sisk P."/>
            <person name="Sykes S."/>
            <person name="Wortman J."/>
            <person name="Nusbaum C."/>
            <person name="Birren B."/>
        </authorList>
    </citation>
    <scope>NUCLEOTIDE SEQUENCE [LARGE SCALE GENOMIC DNA]</scope>
    <source>
        <strain evidence="14 15">NIPH 991</strain>
    </source>
</reference>
<name>N8YC60_ACIGI</name>
<dbReference type="SUPFAM" id="SSF56935">
    <property type="entry name" value="Porins"/>
    <property type="match status" value="1"/>
</dbReference>
<dbReference type="eggNOG" id="COG4773">
    <property type="taxonomic scope" value="Bacteria"/>
</dbReference>
<dbReference type="PROSITE" id="PS52016">
    <property type="entry name" value="TONB_DEPENDENT_REC_3"/>
    <property type="match status" value="1"/>
</dbReference>
<organism evidence="14 15">
    <name type="scientific">Acinetobacter guillouiae NIPH 991</name>
    <dbReference type="NCBI Taxonomy" id="1217656"/>
    <lineage>
        <taxon>Bacteria</taxon>
        <taxon>Pseudomonadati</taxon>
        <taxon>Pseudomonadota</taxon>
        <taxon>Gammaproteobacteria</taxon>
        <taxon>Moraxellales</taxon>
        <taxon>Moraxellaceae</taxon>
        <taxon>Acinetobacter</taxon>
    </lineage>
</organism>
<dbReference type="GO" id="GO:0015344">
    <property type="term" value="F:siderophore uptake transmembrane transporter activity"/>
    <property type="evidence" value="ECO:0007669"/>
    <property type="project" value="TreeGrafter"/>
</dbReference>
<evidence type="ECO:0000259" key="13">
    <source>
        <dbReference type="Pfam" id="PF07715"/>
    </source>
</evidence>
<dbReference type="GO" id="GO:0015891">
    <property type="term" value="P:siderophore transport"/>
    <property type="evidence" value="ECO:0007669"/>
    <property type="project" value="InterPro"/>
</dbReference>
<evidence type="ECO:0000256" key="5">
    <source>
        <dbReference type="ARBA" id="ARBA00022692"/>
    </source>
</evidence>
<dbReference type="GO" id="GO:0038023">
    <property type="term" value="F:signaling receptor activity"/>
    <property type="evidence" value="ECO:0007669"/>
    <property type="project" value="InterPro"/>
</dbReference>
<comment type="similarity">
    <text evidence="2 10 11">Belongs to the TonB-dependent receptor family.</text>
</comment>
<dbReference type="CDD" id="cd01347">
    <property type="entry name" value="ligand_gated_channel"/>
    <property type="match status" value="1"/>
</dbReference>